<organism evidence="3 4">
    <name type="scientific">Epicoccum nigrum</name>
    <name type="common">Soil fungus</name>
    <name type="synonym">Epicoccum purpurascens</name>
    <dbReference type="NCBI Taxonomy" id="105696"/>
    <lineage>
        <taxon>Eukaryota</taxon>
        <taxon>Fungi</taxon>
        <taxon>Dikarya</taxon>
        <taxon>Ascomycota</taxon>
        <taxon>Pezizomycotina</taxon>
        <taxon>Dothideomycetes</taxon>
        <taxon>Pleosporomycetidae</taxon>
        <taxon>Pleosporales</taxon>
        <taxon>Pleosporineae</taxon>
        <taxon>Didymellaceae</taxon>
        <taxon>Epicoccum</taxon>
    </lineage>
</organism>
<dbReference type="Pfam" id="PF07653">
    <property type="entry name" value="SH3_2"/>
    <property type="match status" value="1"/>
</dbReference>
<evidence type="ECO:0000259" key="2">
    <source>
        <dbReference type="Pfam" id="PF07653"/>
    </source>
</evidence>
<evidence type="ECO:0000313" key="3">
    <source>
        <dbReference type="EMBL" id="OSS43983.1"/>
    </source>
</evidence>
<reference evidence="3 4" key="1">
    <citation type="journal article" date="2017" name="Genome Announc.">
        <title>Genome sequence of the saprophytic ascomycete Epicoccum nigrum ICMP 19927 strain isolated from New Zealand.</title>
        <authorList>
            <person name="Fokin M."/>
            <person name="Fleetwood D."/>
            <person name="Weir B.S."/>
            <person name="Villas-Boas S.G."/>
        </authorList>
    </citation>
    <scope>NUCLEOTIDE SEQUENCE [LARGE SCALE GENOMIC DNA]</scope>
    <source>
        <strain evidence="3 4">ICMP 19927</strain>
    </source>
</reference>
<dbReference type="SUPFAM" id="SSF50044">
    <property type="entry name" value="SH3-domain"/>
    <property type="match status" value="1"/>
</dbReference>
<name>A0A1Y2LIY8_EPING</name>
<accession>A0A1Y2LIY8</accession>
<dbReference type="STRING" id="105696.A0A1Y2LIY8"/>
<dbReference type="InterPro" id="IPR001452">
    <property type="entry name" value="SH3_domain"/>
</dbReference>
<proteinExistence type="predicted"/>
<feature type="domain" description="SH3" evidence="2">
    <location>
        <begin position="304"/>
        <end position="344"/>
    </location>
</feature>
<sequence>MAEVETSDADLVSTALDRLETPTINNYIIAFGPNGWQFIATLNGYSATSLPAEVLAFLTFKSVKKVTWASYGSVPKSWFFVYEMIDGTSTFQFGRDIPVALRQFIDSLTPDLSSSLRVQLGSDNSFVAWTKTCWACDGIPLVLEKELADLSGSYRRTHIDMKGSLKAAIYQVAWHSDGSYYLEGKQGYFWHFTSIITRKEWTKLWSKENVTPSIKELSELALVALDPHVPVGETFAFIKKQRNAQQATFIIHIYQDITHTSDTIEAACTVQDNRMQHIPREPEKPESFRWAVSKQEGRPHASDSWELKLKKGQKVKVWKDKGNDWYIVETERGAKGYAHGSWLAFYGNRALRDPGGTYAQFQADMRALLIPSQLRVFPSLREYMLDCTNAACEQLKSTSQLGICVHDLQTLLEGSGRYCYEWLKEERIVWHPDKFARYCHTDHREELKAYAQEMFVLYGVLMDMCRQQERK</sequence>
<evidence type="ECO:0000256" key="1">
    <source>
        <dbReference type="ARBA" id="ARBA00022443"/>
    </source>
</evidence>
<evidence type="ECO:0000313" key="4">
    <source>
        <dbReference type="Proteomes" id="UP000193240"/>
    </source>
</evidence>
<protein>
    <recommendedName>
        <fullName evidence="2">SH3 domain-containing protein</fullName>
    </recommendedName>
</protein>
<dbReference type="EMBL" id="KZ107860">
    <property type="protein sequence ID" value="OSS43983.1"/>
    <property type="molecule type" value="Genomic_DNA"/>
</dbReference>
<dbReference type="InterPro" id="IPR036028">
    <property type="entry name" value="SH3-like_dom_sf"/>
</dbReference>
<dbReference type="InParanoid" id="A0A1Y2LIY8"/>
<dbReference type="Proteomes" id="UP000193240">
    <property type="component" value="Unassembled WGS sequence"/>
</dbReference>
<dbReference type="CDD" id="cd00174">
    <property type="entry name" value="SH3"/>
    <property type="match status" value="1"/>
</dbReference>
<keyword evidence="1" id="KW-0728">SH3 domain</keyword>
<dbReference type="AlphaFoldDB" id="A0A1Y2LIY8"/>
<keyword evidence="4" id="KW-1185">Reference proteome</keyword>
<dbReference type="OMA" id="GKEPPFI"/>
<gene>
    <name evidence="3" type="ORF">B5807_11383</name>
</gene>